<sequence>MADERIDKIIDAWRQASEKFDYFLTGGTGALAAYVGQRIEPVRLGWNPTTFEVAALALLGASLYCGIKRIETMVEIYRVQALTLRAETSSQNFIRAAHTPGGEFIDSTTGRPTTRDRVHAVGVEQGEVAKVGHQTADSKGKLAVRWYQARNATLFLGLAVLVAARILPAYSK</sequence>
<evidence type="ECO:0000256" key="1">
    <source>
        <dbReference type="SAM" id="Phobius"/>
    </source>
</evidence>
<dbReference type="Proteomes" id="UP001161325">
    <property type="component" value="Unassembled WGS sequence"/>
</dbReference>
<evidence type="ECO:0000313" key="3">
    <source>
        <dbReference type="Proteomes" id="UP001161325"/>
    </source>
</evidence>
<comment type="caution">
    <text evidence="2">The sequence shown here is derived from an EMBL/GenBank/DDBJ whole genome shotgun (WGS) entry which is preliminary data.</text>
</comment>
<dbReference type="AlphaFoldDB" id="A0AA37QEW3"/>
<keyword evidence="3" id="KW-1185">Reference proteome</keyword>
<dbReference type="EMBL" id="BRXS01000002">
    <property type="protein sequence ID" value="GLC25080.1"/>
    <property type="molecule type" value="Genomic_DNA"/>
</dbReference>
<reference evidence="2" key="1">
    <citation type="submission" date="2022-08" db="EMBL/GenBank/DDBJ databases">
        <title>Draft genome sequencing of Roseisolibacter agri AW1220.</title>
        <authorList>
            <person name="Tobiishi Y."/>
            <person name="Tonouchi A."/>
        </authorList>
    </citation>
    <scope>NUCLEOTIDE SEQUENCE</scope>
    <source>
        <strain evidence="2">AW1220</strain>
    </source>
</reference>
<protein>
    <submittedName>
        <fullName evidence="2">Uncharacterized protein</fullName>
    </submittedName>
</protein>
<evidence type="ECO:0000313" key="2">
    <source>
        <dbReference type="EMBL" id="GLC25080.1"/>
    </source>
</evidence>
<gene>
    <name evidence="2" type="ORF">rosag_15930</name>
</gene>
<keyword evidence="1" id="KW-0472">Membrane</keyword>
<keyword evidence="1" id="KW-0812">Transmembrane</keyword>
<feature type="transmembrane region" description="Helical" evidence="1">
    <location>
        <begin position="151"/>
        <end position="170"/>
    </location>
</feature>
<dbReference type="RefSeq" id="WP_284349521.1">
    <property type="nucleotide sequence ID" value="NZ_BRXS01000002.1"/>
</dbReference>
<proteinExistence type="predicted"/>
<keyword evidence="1" id="KW-1133">Transmembrane helix</keyword>
<name>A0AA37QEW3_9BACT</name>
<organism evidence="2 3">
    <name type="scientific">Roseisolibacter agri</name>
    <dbReference type="NCBI Taxonomy" id="2014610"/>
    <lineage>
        <taxon>Bacteria</taxon>
        <taxon>Pseudomonadati</taxon>
        <taxon>Gemmatimonadota</taxon>
        <taxon>Gemmatimonadia</taxon>
        <taxon>Gemmatimonadales</taxon>
        <taxon>Gemmatimonadaceae</taxon>
        <taxon>Roseisolibacter</taxon>
    </lineage>
</organism>
<accession>A0AA37QEW3</accession>